<dbReference type="Pfam" id="PF00069">
    <property type="entry name" value="Pkinase"/>
    <property type="match status" value="1"/>
</dbReference>
<evidence type="ECO:0000256" key="8">
    <source>
        <dbReference type="ARBA" id="ARBA00022777"/>
    </source>
</evidence>
<evidence type="ECO:0000256" key="4">
    <source>
        <dbReference type="ARBA" id="ARBA00022553"/>
    </source>
</evidence>
<comment type="similarity">
    <text evidence="15">Belongs to the protein kinase superfamily.</text>
</comment>
<feature type="compositionally biased region" description="Low complexity" evidence="16">
    <location>
        <begin position="347"/>
        <end position="356"/>
    </location>
</feature>
<dbReference type="AlphaFoldDB" id="A0A1X7V0M8"/>
<dbReference type="Proteomes" id="UP000007879">
    <property type="component" value="Unassembled WGS sequence"/>
</dbReference>
<keyword evidence="6" id="KW-0479">Metal-binding</keyword>
<dbReference type="PROSITE" id="PS00107">
    <property type="entry name" value="PROTEIN_KINASE_ATP"/>
    <property type="match status" value="1"/>
</dbReference>
<feature type="binding site" evidence="14">
    <location>
        <position position="75"/>
    </location>
    <ligand>
        <name>ATP</name>
        <dbReference type="ChEBI" id="CHEBI:30616"/>
    </ligand>
</feature>
<comment type="cofactor">
    <cofactor evidence="1">
        <name>Mg(2+)</name>
        <dbReference type="ChEBI" id="CHEBI:18420"/>
    </cofactor>
</comment>
<feature type="domain" description="Protein kinase" evidence="17">
    <location>
        <begin position="46"/>
        <end position="298"/>
    </location>
</feature>
<dbReference type="GO" id="GO:0050321">
    <property type="term" value="F:tau-protein kinase activity"/>
    <property type="evidence" value="ECO:0007669"/>
    <property type="project" value="TreeGrafter"/>
</dbReference>
<dbReference type="GO" id="GO:0005524">
    <property type="term" value="F:ATP binding"/>
    <property type="evidence" value="ECO:0007669"/>
    <property type="project" value="UniProtKB-UniRule"/>
</dbReference>
<dbReference type="FunFam" id="3.30.200.20:FF:000042">
    <property type="entry name" value="Aurora kinase A"/>
    <property type="match status" value="1"/>
</dbReference>
<evidence type="ECO:0000256" key="13">
    <source>
        <dbReference type="ARBA" id="ARBA00022871"/>
    </source>
</evidence>
<dbReference type="InterPro" id="IPR008271">
    <property type="entry name" value="Ser/Thr_kinase_AS"/>
</dbReference>
<evidence type="ECO:0000256" key="9">
    <source>
        <dbReference type="ARBA" id="ARBA00022782"/>
    </source>
</evidence>
<evidence type="ECO:0000313" key="19">
    <source>
        <dbReference type="Proteomes" id="UP000007879"/>
    </source>
</evidence>
<keyword evidence="8" id="KW-0418">Kinase</keyword>
<gene>
    <name evidence="18" type="primary">100632956</name>
</gene>
<feature type="compositionally biased region" description="Basic residues" evidence="16">
    <location>
        <begin position="357"/>
        <end position="367"/>
    </location>
</feature>
<evidence type="ECO:0000256" key="3">
    <source>
        <dbReference type="ARBA" id="ARBA00022527"/>
    </source>
</evidence>
<evidence type="ECO:0000256" key="7">
    <source>
        <dbReference type="ARBA" id="ARBA00022741"/>
    </source>
</evidence>
<evidence type="ECO:0000313" key="18">
    <source>
        <dbReference type="EnsemblMetazoa" id="Aqu2.1.33506_001"/>
    </source>
</evidence>
<feature type="region of interest" description="Disordered" evidence="16">
    <location>
        <begin position="326"/>
        <end position="425"/>
    </location>
</feature>
<evidence type="ECO:0000259" key="17">
    <source>
        <dbReference type="PROSITE" id="PS50011"/>
    </source>
</evidence>
<dbReference type="GO" id="GO:0035556">
    <property type="term" value="P:intracellular signal transduction"/>
    <property type="evidence" value="ECO:0007669"/>
    <property type="project" value="TreeGrafter"/>
</dbReference>
<evidence type="ECO:0000256" key="15">
    <source>
        <dbReference type="RuleBase" id="RU000304"/>
    </source>
</evidence>
<evidence type="ECO:0000256" key="14">
    <source>
        <dbReference type="PROSITE-ProRule" id="PRU10141"/>
    </source>
</evidence>
<sequence>MSNFGSSTGVSTRAITGAFKSPGTTKCIFARVSSTECPSLDQQLGYILGKTLGSGTYAKVKAAWSKRHQSLVAIKILNKSVASRDYLHKFLPREIDILQKINHSSIIRVLEIIETDKLAYFMMELAQNGDLLDYINARRTLPEAEAKYLFRQLVLGIQYLHRHNIVHRDLKCENIMLSKDMEVKIGDFGFSLNLSTAPSKTPCGSYSYAAPELFQSSGEPYDGRKSDAWSLGVILFAMTCGRLPFGDDSQVKAQQKLGLIFPPSRPLSHDAKDLLRNILSPKVKDRFDTYDMILHDWTASLPVRVPPPLSSKPKYTLEECIPTIRGDPILPHMTRPPTPVPLPLDPGQPSGGAHYAHQARPHRHARHSTAAPASMRPSDHSNHSAAPAQLPSAVANPLLQTGTSSSHNHHGPRTGSTSTYKTDQQ</sequence>
<dbReference type="PROSITE" id="PS00108">
    <property type="entry name" value="PROTEIN_KINASE_ST"/>
    <property type="match status" value="1"/>
</dbReference>
<keyword evidence="11" id="KW-0460">Magnesium</keyword>
<reference evidence="18" key="2">
    <citation type="submission" date="2017-05" db="UniProtKB">
        <authorList>
            <consortium name="EnsemblMetazoa"/>
        </authorList>
    </citation>
    <scope>IDENTIFICATION</scope>
</reference>
<feature type="compositionally biased region" description="Pro residues" evidence="16">
    <location>
        <begin position="334"/>
        <end position="346"/>
    </location>
</feature>
<evidence type="ECO:0000256" key="10">
    <source>
        <dbReference type="ARBA" id="ARBA00022840"/>
    </source>
</evidence>
<dbReference type="OrthoDB" id="541276at2759"/>
<accession>A0A1X7V0M8</accession>
<keyword evidence="10 14" id="KW-0067">ATP-binding</keyword>
<dbReference type="GO" id="GO:0000287">
    <property type="term" value="F:magnesium ion binding"/>
    <property type="evidence" value="ECO:0007669"/>
    <property type="project" value="UniProtKB-ARBA"/>
</dbReference>
<feature type="compositionally biased region" description="Polar residues" evidence="16">
    <location>
        <begin position="414"/>
        <end position="425"/>
    </location>
</feature>
<evidence type="ECO:0000256" key="16">
    <source>
        <dbReference type="SAM" id="MobiDB-lite"/>
    </source>
</evidence>
<dbReference type="FunFam" id="1.10.510.10:FF:000658">
    <property type="entry name" value="Protein CBG12184"/>
    <property type="match status" value="1"/>
</dbReference>
<keyword evidence="2" id="KW-0217">Developmental protein</keyword>
<evidence type="ECO:0000256" key="11">
    <source>
        <dbReference type="ARBA" id="ARBA00022842"/>
    </source>
</evidence>
<dbReference type="PANTHER" id="PTHR24346">
    <property type="entry name" value="MAP/MICROTUBULE AFFINITY-REGULATING KINASE"/>
    <property type="match status" value="1"/>
</dbReference>
<dbReference type="InterPro" id="IPR011009">
    <property type="entry name" value="Kinase-like_dom_sf"/>
</dbReference>
<dbReference type="InParanoid" id="A0A1X7V0M8"/>
<keyword evidence="3 15" id="KW-0723">Serine/threonine-protein kinase</keyword>
<dbReference type="OMA" id="DITEHNG"/>
<evidence type="ECO:0000256" key="12">
    <source>
        <dbReference type="ARBA" id="ARBA00022843"/>
    </source>
</evidence>
<keyword evidence="13" id="KW-0744">Spermatogenesis</keyword>
<dbReference type="InterPro" id="IPR000719">
    <property type="entry name" value="Prot_kinase_dom"/>
</dbReference>
<dbReference type="EnsemblMetazoa" id="Aqu2.1.33506_001">
    <property type="protein sequence ID" value="Aqu2.1.33506_001"/>
    <property type="gene ID" value="Aqu2.1.33506"/>
</dbReference>
<dbReference type="SUPFAM" id="SSF56112">
    <property type="entry name" value="Protein kinase-like (PK-like)"/>
    <property type="match status" value="1"/>
</dbReference>
<evidence type="ECO:0000256" key="1">
    <source>
        <dbReference type="ARBA" id="ARBA00001946"/>
    </source>
</evidence>
<dbReference type="PROSITE" id="PS50011">
    <property type="entry name" value="PROTEIN_KINASE_DOM"/>
    <property type="match status" value="1"/>
</dbReference>
<keyword evidence="9" id="KW-0221">Differentiation</keyword>
<dbReference type="InterPro" id="IPR017441">
    <property type="entry name" value="Protein_kinase_ATP_BS"/>
</dbReference>
<proteinExistence type="inferred from homology"/>
<evidence type="ECO:0000256" key="5">
    <source>
        <dbReference type="ARBA" id="ARBA00022679"/>
    </source>
</evidence>
<protein>
    <recommendedName>
        <fullName evidence="17">Protein kinase domain-containing protein</fullName>
    </recommendedName>
</protein>
<dbReference type="Gene3D" id="1.10.510.10">
    <property type="entry name" value="Transferase(Phosphotransferase) domain 1"/>
    <property type="match status" value="1"/>
</dbReference>
<dbReference type="eggNOG" id="KOG0583">
    <property type="taxonomic scope" value="Eukaryota"/>
</dbReference>
<dbReference type="EnsemblMetazoa" id="XM_003386109.2">
    <property type="protein sequence ID" value="XP_003386157.1"/>
    <property type="gene ID" value="LOC100632956"/>
</dbReference>
<keyword evidence="4" id="KW-0597">Phosphoprotein</keyword>
<reference evidence="19" key="1">
    <citation type="journal article" date="2010" name="Nature">
        <title>The Amphimedon queenslandica genome and the evolution of animal complexity.</title>
        <authorList>
            <person name="Srivastava M."/>
            <person name="Simakov O."/>
            <person name="Chapman J."/>
            <person name="Fahey B."/>
            <person name="Gauthier M.E."/>
            <person name="Mitros T."/>
            <person name="Richards G.S."/>
            <person name="Conaco C."/>
            <person name="Dacre M."/>
            <person name="Hellsten U."/>
            <person name="Larroux C."/>
            <person name="Putnam N.H."/>
            <person name="Stanke M."/>
            <person name="Adamska M."/>
            <person name="Darling A."/>
            <person name="Degnan S.M."/>
            <person name="Oakley T.H."/>
            <person name="Plachetzki D.C."/>
            <person name="Zhai Y."/>
            <person name="Adamski M."/>
            <person name="Calcino A."/>
            <person name="Cummins S.F."/>
            <person name="Goodstein D.M."/>
            <person name="Harris C."/>
            <person name="Jackson D.J."/>
            <person name="Leys S.P."/>
            <person name="Shu S."/>
            <person name="Woodcroft B.J."/>
            <person name="Vervoort M."/>
            <person name="Kosik K.S."/>
            <person name="Manning G."/>
            <person name="Degnan B.M."/>
            <person name="Rokhsar D.S."/>
        </authorList>
    </citation>
    <scope>NUCLEOTIDE SEQUENCE [LARGE SCALE GENOMIC DNA]</scope>
</reference>
<keyword evidence="19" id="KW-1185">Reference proteome</keyword>
<dbReference type="SMART" id="SM00220">
    <property type="entry name" value="S_TKc"/>
    <property type="match status" value="1"/>
</dbReference>
<name>A0A1X7V0M8_AMPQE</name>
<dbReference type="GO" id="GO:0007283">
    <property type="term" value="P:spermatogenesis"/>
    <property type="evidence" value="ECO:0007669"/>
    <property type="project" value="UniProtKB-KW"/>
</dbReference>
<dbReference type="GO" id="GO:0000226">
    <property type="term" value="P:microtubule cytoskeleton organization"/>
    <property type="evidence" value="ECO:0007669"/>
    <property type="project" value="TreeGrafter"/>
</dbReference>
<evidence type="ECO:0000256" key="2">
    <source>
        <dbReference type="ARBA" id="ARBA00022473"/>
    </source>
</evidence>
<dbReference type="PANTHER" id="PTHR24346:SF102">
    <property type="entry name" value="TESTIS-SPECIFIC SERINE_THREONINE-PROTEIN KINASE 1"/>
    <property type="match status" value="1"/>
</dbReference>
<evidence type="ECO:0000256" key="6">
    <source>
        <dbReference type="ARBA" id="ARBA00022723"/>
    </source>
</evidence>
<dbReference type="GO" id="GO:0005737">
    <property type="term" value="C:cytoplasm"/>
    <property type="evidence" value="ECO:0007669"/>
    <property type="project" value="TreeGrafter"/>
</dbReference>
<dbReference type="STRING" id="400682.A0A1X7V0M8"/>
<dbReference type="KEGG" id="aqu:100632956"/>
<keyword evidence="7 14" id="KW-0547">Nucleotide-binding</keyword>
<keyword evidence="5" id="KW-0808">Transferase</keyword>
<organism evidence="18">
    <name type="scientific">Amphimedon queenslandica</name>
    <name type="common">Sponge</name>
    <dbReference type="NCBI Taxonomy" id="400682"/>
    <lineage>
        <taxon>Eukaryota</taxon>
        <taxon>Metazoa</taxon>
        <taxon>Porifera</taxon>
        <taxon>Demospongiae</taxon>
        <taxon>Heteroscleromorpha</taxon>
        <taxon>Haplosclerida</taxon>
        <taxon>Niphatidae</taxon>
        <taxon>Amphimedon</taxon>
    </lineage>
</organism>
<dbReference type="GO" id="GO:0030154">
    <property type="term" value="P:cell differentiation"/>
    <property type="evidence" value="ECO:0007669"/>
    <property type="project" value="UniProtKB-KW"/>
</dbReference>
<keyword evidence="12" id="KW-0832">Ubl conjugation</keyword>